<evidence type="ECO:0000313" key="2">
    <source>
        <dbReference type="Proteomes" id="UP000306319"/>
    </source>
</evidence>
<reference evidence="1" key="1">
    <citation type="submission" date="2019-04" db="EMBL/GenBank/DDBJ databases">
        <title>Microbes associate with the intestines of laboratory mice.</title>
        <authorList>
            <person name="Navarre W."/>
            <person name="Wong E."/>
            <person name="Huang K."/>
            <person name="Tropini C."/>
            <person name="Ng K."/>
            <person name="Yu B."/>
        </authorList>
    </citation>
    <scope>NUCLEOTIDE SEQUENCE</scope>
    <source>
        <strain evidence="1">NM04_E33</strain>
    </source>
</reference>
<protein>
    <submittedName>
        <fullName evidence="1">16S rRNA (Uracil(1498)-N(3))-methyltransferase</fullName>
        <ecNumber evidence="1">2.1.1.193</ecNumber>
    </submittedName>
</protein>
<keyword evidence="2" id="KW-1185">Reference proteome</keyword>
<name>A0AC61RAQ3_9BACT</name>
<dbReference type="EMBL" id="SRYB01000040">
    <property type="protein sequence ID" value="TGY76464.1"/>
    <property type="molecule type" value="Genomic_DNA"/>
</dbReference>
<dbReference type="EC" id="2.1.1.193" evidence="1"/>
<proteinExistence type="predicted"/>
<comment type="caution">
    <text evidence="1">The sequence shown here is derived from an EMBL/GenBank/DDBJ whole genome shotgun (WGS) entry which is preliminary data.</text>
</comment>
<keyword evidence="1" id="KW-0808">Transferase</keyword>
<sequence length="235" mass="26274">MIQFYAPEIESTGILPESDSAHCCRVLRMKAGDEVIVVDGKGKRFRCVIMEAHPKHTSVEIVSEELVPSHWGVRITLAVAPTKNMDRMEWLLEKAVEIGVDRIVFLKCARSERKVVKLDRLEKVMVSAMKQSLKGVLPELEEMSDFRGFVSSDFGDAVKFMGYCSSDYPRKEFVKEYPRHTDVVILIGPEGDFSPEEVEAAVAGGFVPVTFGESRLRTETAALYGVTAVHVMNQC</sequence>
<evidence type="ECO:0000313" key="1">
    <source>
        <dbReference type="EMBL" id="TGY76464.1"/>
    </source>
</evidence>
<accession>A0AC61RAQ3</accession>
<organism evidence="1 2">
    <name type="scientific">Lepagella muris</name>
    <dbReference type="NCBI Taxonomy" id="3032870"/>
    <lineage>
        <taxon>Bacteria</taxon>
        <taxon>Pseudomonadati</taxon>
        <taxon>Bacteroidota</taxon>
        <taxon>Bacteroidia</taxon>
        <taxon>Bacteroidales</taxon>
        <taxon>Muribaculaceae</taxon>
        <taxon>Lepagella</taxon>
    </lineage>
</organism>
<dbReference type="Proteomes" id="UP000306319">
    <property type="component" value="Unassembled WGS sequence"/>
</dbReference>
<gene>
    <name evidence="1" type="ORF">E5331_18135</name>
</gene>
<keyword evidence="1" id="KW-0489">Methyltransferase</keyword>